<protein>
    <submittedName>
        <fullName evidence="3">Flagellar motility protein MotE, a chaperone for MotC folding</fullName>
    </submittedName>
</protein>
<feature type="compositionally biased region" description="Polar residues" evidence="1">
    <location>
        <begin position="57"/>
        <end position="77"/>
    </location>
</feature>
<evidence type="ECO:0000313" key="4">
    <source>
        <dbReference type="Proteomes" id="UP000198897"/>
    </source>
</evidence>
<keyword evidence="2" id="KW-0472">Membrane</keyword>
<dbReference type="OrthoDB" id="1724615at2"/>
<dbReference type="EMBL" id="FOOG01000006">
    <property type="protein sequence ID" value="SFF70487.1"/>
    <property type="molecule type" value="Genomic_DNA"/>
</dbReference>
<feature type="region of interest" description="Disordered" evidence="1">
    <location>
        <begin position="56"/>
        <end position="77"/>
    </location>
</feature>
<accession>A0A1I2KZ78</accession>
<evidence type="ECO:0000256" key="2">
    <source>
        <dbReference type="SAM" id="Phobius"/>
    </source>
</evidence>
<keyword evidence="3" id="KW-0282">Flagellum</keyword>
<evidence type="ECO:0000256" key="1">
    <source>
        <dbReference type="SAM" id="MobiDB-lite"/>
    </source>
</evidence>
<keyword evidence="3" id="KW-0969">Cilium</keyword>
<dbReference type="InterPro" id="IPR038076">
    <property type="entry name" value="MgtE_N_sf"/>
</dbReference>
<keyword evidence="3" id="KW-0966">Cell projection</keyword>
<keyword evidence="2" id="KW-1133">Transmembrane helix</keyword>
<reference evidence="4" key="1">
    <citation type="submission" date="2016-10" db="EMBL/GenBank/DDBJ databases">
        <authorList>
            <person name="Varghese N."/>
            <person name="Submissions S."/>
        </authorList>
    </citation>
    <scope>NUCLEOTIDE SEQUENCE [LARGE SCALE GENOMIC DNA]</scope>
    <source>
        <strain evidence="4">FP5</strain>
    </source>
</reference>
<organism evidence="3 4">
    <name type="scientific">Halobacillus alkaliphilus</name>
    <dbReference type="NCBI Taxonomy" id="396056"/>
    <lineage>
        <taxon>Bacteria</taxon>
        <taxon>Bacillati</taxon>
        <taxon>Bacillota</taxon>
        <taxon>Bacilli</taxon>
        <taxon>Bacillales</taxon>
        <taxon>Bacillaceae</taxon>
        <taxon>Halobacillus</taxon>
    </lineage>
</organism>
<sequence>MAKKITDKQQGSKLQWFFFVIIIPIVFAITLAWIVLTLLGVNVTEEAGKYVSKVPGISQSASTPEQENIKSNNKELQSSLDARNEEIELLEEELSAKQTEIDELEQKVVKLEADLETAQEEKEEKPENEKVMNMASSFQQMDPEEAAPIVENMSQELAIQVLENVSSEERGLIFGQMSPEAAAGIAGEMIDSTED</sequence>
<dbReference type="AlphaFoldDB" id="A0A1I2KZ78"/>
<keyword evidence="2" id="KW-0812">Transmembrane</keyword>
<gene>
    <name evidence="3" type="ORF">SAMN05216353_10652</name>
</gene>
<dbReference type="Proteomes" id="UP000198897">
    <property type="component" value="Unassembled WGS sequence"/>
</dbReference>
<dbReference type="SUPFAM" id="SSF158791">
    <property type="entry name" value="MgtE N-terminal domain-like"/>
    <property type="match status" value="1"/>
</dbReference>
<dbReference type="RefSeq" id="WP_089750898.1">
    <property type="nucleotide sequence ID" value="NZ_FOOG01000006.1"/>
</dbReference>
<proteinExistence type="predicted"/>
<feature type="transmembrane region" description="Helical" evidence="2">
    <location>
        <begin position="16"/>
        <end position="41"/>
    </location>
</feature>
<name>A0A1I2KZ78_9BACI</name>
<dbReference type="Gene3D" id="1.25.60.10">
    <property type="entry name" value="MgtE N-terminal domain-like"/>
    <property type="match status" value="1"/>
</dbReference>
<evidence type="ECO:0000313" key="3">
    <source>
        <dbReference type="EMBL" id="SFF70487.1"/>
    </source>
</evidence>
<keyword evidence="4" id="KW-1185">Reference proteome</keyword>